<proteinExistence type="predicted"/>
<dbReference type="EMBL" id="CM055108">
    <property type="protein sequence ID" value="KAJ7525050.1"/>
    <property type="molecule type" value="Genomic_DNA"/>
</dbReference>
<name>A0ACC2B5L4_DIPCM</name>
<comment type="caution">
    <text evidence="1">The sequence shown here is derived from an EMBL/GenBank/DDBJ whole genome shotgun (WGS) entry which is preliminary data.</text>
</comment>
<evidence type="ECO:0000313" key="1">
    <source>
        <dbReference type="EMBL" id="KAJ7525050.1"/>
    </source>
</evidence>
<gene>
    <name evidence="1" type="ORF">O6H91_17G034100</name>
</gene>
<accession>A0ACC2B5L4</accession>
<reference evidence="2" key="1">
    <citation type="journal article" date="2024" name="Proc. Natl. Acad. Sci. U.S.A.">
        <title>Extraordinary preservation of gene collinearity over three hundred million years revealed in homosporous lycophytes.</title>
        <authorList>
            <person name="Li C."/>
            <person name="Wickell D."/>
            <person name="Kuo L.Y."/>
            <person name="Chen X."/>
            <person name="Nie B."/>
            <person name="Liao X."/>
            <person name="Peng D."/>
            <person name="Ji J."/>
            <person name="Jenkins J."/>
            <person name="Williams M."/>
            <person name="Shu S."/>
            <person name="Plott C."/>
            <person name="Barry K."/>
            <person name="Rajasekar S."/>
            <person name="Grimwood J."/>
            <person name="Han X."/>
            <person name="Sun S."/>
            <person name="Hou Z."/>
            <person name="He W."/>
            <person name="Dai G."/>
            <person name="Sun C."/>
            <person name="Schmutz J."/>
            <person name="Leebens-Mack J.H."/>
            <person name="Li F.W."/>
            <person name="Wang L."/>
        </authorList>
    </citation>
    <scope>NUCLEOTIDE SEQUENCE [LARGE SCALE GENOMIC DNA]</scope>
    <source>
        <strain evidence="2">cv. PW_Plant_1</strain>
    </source>
</reference>
<evidence type="ECO:0000313" key="2">
    <source>
        <dbReference type="Proteomes" id="UP001162992"/>
    </source>
</evidence>
<organism evidence="1 2">
    <name type="scientific">Diphasiastrum complanatum</name>
    <name type="common">Issler's clubmoss</name>
    <name type="synonym">Lycopodium complanatum</name>
    <dbReference type="NCBI Taxonomy" id="34168"/>
    <lineage>
        <taxon>Eukaryota</taxon>
        <taxon>Viridiplantae</taxon>
        <taxon>Streptophyta</taxon>
        <taxon>Embryophyta</taxon>
        <taxon>Tracheophyta</taxon>
        <taxon>Lycopodiopsida</taxon>
        <taxon>Lycopodiales</taxon>
        <taxon>Lycopodiaceae</taxon>
        <taxon>Lycopodioideae</taxon>
        <taxon>Diphasiastrum</taxon>
    </lineage>
</organism>
<sequence length="334" mass="38358">METICVRATECGGTKEHEVCMRDEAVASPVVQLVADGEDGDGVDERRDNRSGTVCEECGNNLAKYRCPACALRSCGLSCVRAHKERTGCTGKRDRTAFVPLSDYDDNLLISDYNLLEESLRITDSAKRIRDHLGSSEKKMSSQMIQLRNQAANRNIKIFFLANGMSRRETNTAFYNRRFKCIFWKVEWRFDSTEVNLVDHRVDENLKLEKVLEKHLAAYPGNALVRHKLRQFLKEPLQQLKLLMKKEPCSVSKEEYFELNMSEPLRKQLAYKSIYEYPIVNVVLPSEAHKFKIISESIPSFRVPEAPKVNSMPYEAHAGTYYQEEEIEEGEIVE</sequence>
<dbReference type="Proteomes" id="UP001162992">
    <property type="component" value="Chromosome 17"/>
</dbReference>
<keyword evidence="2" id="KW-1185">Reference proteome</keyword>
<protein>
    <submittedName>
        <fullName evidence="1">Uncharacterized protein</fullName>
    </submittedName>
</protein>